<proteinExistence type="predicted"/>
<dbReference type="Pfam" id="PF12704">
    <property type="entry name" value="MacB_PCD"/>
    <property type="match status" value="1"/>
</dbReference>
<keyword evidence="10" id="KW-1185">Reference proteome</keyword>
<feature type="transmembrane region" description="Helical" evidence="6">
    <location>
        <begin position="279"/>
        <end position="302"/>
    </location>
</feature>
<sequence>MFRSYLTIALRNLARSKAFSIINILGLALGLAASMLILLWVRDEWSYDRFHQHSGQLYKVYGAAFVEGKIDGSYGTPPLLYGELKRRIPDIVAATPHSWNEQHTFQVGDKIFKESGAHAGPDFFRMFSFPLLEGTAGDALNSPESIAISRKMAVHFFGSPEAAIGKTIRYENTKDLVVKAVYEDMPVRTMFQDDFVLNWETFLDENNGWARDITNFGPETFIMLRPDAHPAAVDAKLLHFMDPYLDKKAIPMTMGMQPLRDVYLHGQFEAGKPAGGRIAYVHLFSLVAAFILLIACINFMNLTTARSVRRMKEIGVRKVIGAVRGALIRQFMGEAILIALLSGGVAFLLVVLTLPAFNELTRKQVSLPYQHVLFWTALVGMILLTGIVSGSYPALVLSKFQPIKVLKGASPGGTWLRKTLVVFQFTLSIVLIIATILVSRQIRFLEQTNLGYDRENLVYIPLEGNLKTKLKLFQQEAQEIPGVIAMTGMSNDPTNIANGTSGLKWTGKDPDAKIQFSWASVGYDFVSTLRLQMRYGRDFDKSLPSDSTGYIINEAALAKIGYKDPIGQPLTFWRKPGRIIGVVRDFHFQSLHEPIKPMVIHLDTLSQLTVALIRIRAGQTGDAIKGLERLCKSLNPAFPFNYRFSDEEYVRQYRSEEVVGHLALGFAALAIFISCLGLLGLSVFTAQQRMKEISIRKVLGAGLFNLFALLTKDFLLLVVIAFLIAAPVAWWAIHRWLEQFSYRTEVSWWIFALAGILALLIALVTISYQTLRAAAARPAQRLRTE</sequence>
<evidence type="ECO:0000256" key="3">
    <source>
        <dbReference type="ARBA" id="ARBA00022692"/>
    </source>
</evidence>
<name>A0A4R8DG33_9BACT</name>
<protein>
    <submittedName>
        <fullName evidence="9">FtsX-like permease family protein</fullName>
    </submittedName>
</protein>
<evidence type="ECO:0000256" key="4">
    <source>
        <dbReference type="ARBA" id="ARBA00022989"/>
    </source>
</evidence>
<feature type="domain" description="ABC3 transporter permease C-terminal" evidence="7">
    <location>
        <begin position="666"/>
        <end position="774"/>
    </location>
</feature>
<feature type="domain" description="MacB-like periplasmic core" evidence="8">
    <location>
        <begin position="20"/>
        <end position="237"/>
    </location>
</feature>
<evidence type="ECO:0000256" key="6">
    <source>
        <dbReference type="SAM" id="Phobius"/>
    </source>
</evidence>
<evidence type="ECO:0000313" key="9">
    <source>
        <dbReference type="EMBL" id="TDW96581.1"/>
    </source>
</evidence>
<gene>
    <name evidence="9" type="ORF">EDB95_4414</name>
</gene>
<keyword evidence="5 6" id="KW-0472">Membrane</keyword>
<evidence type="ECO:0000259" key="7">
    <source>
        <dbReference type="Pfam" id="PF02687"/>
    </source>
</evidence>
<feature type="transmembrane region" description="Helical" evidence="6">
    <location>
        <begin position="662"/>
        <end position="686"/>
    </location>
</feature>
<dbReference type="GO" id="GO:0005886">
    <property type="term" value="C:plasma membrane"/>
    <property type="evidence" value="ECO:0007669"/>
    <property type="project" value="UniProtKB-SubCell"/>
</dbReference>
<reference evidence="9 10" key="1">
    <citation type="submission" date="2019-03" db="EMBL/GenBank/DDBJ databases">
        <title>Genomic Encyclopedia of Type Strains, Phase IV (KMG-IV): sequencing the most valuable type-strain genomes for metagenomic binning, comparative biology and taxonomic classification.</title>
        <authorList>
            <person name="Goeker M."/>
        </authorList>
    </citation>
    <scope>NUCLEOTIDE SEQUENCE [LARGE SCALE GENOMIC DNA]</scope>
    <source>
        <strain evidence="9 10">DSM 100059</strain>
    </source>
</reference>
<accession>A0A4R8DG33</accession>
<feature type="transmembrane region" description="Helical" evidence="6">
    <location>
        <begin position="746"/>
        <end position="768"/>
    </location>
</feature>
<dbReference type="AlphaFoldDB" id="A0A4R8DG33"/>
<keyword evidence="2" id="KW-1003">Cell membrane</keyword>
<feature type="transmembrane region" description="Helical" evidence="6">
    <location>
        <begin position="335"/>
        <end position="357"/>
    </location>
</feature>
<feature type="transmembrane region" description="Helical" evidence="6">
    <location>
        <begin position="21"/>
        <end position="41"/>
    </location>
</feature>
<evidence type="ECO:0000256" key="2">
    <source>
        <dbReference type="ARBA" id="ARBA00022475"/>
    </source>
</evidence>
<dbReference type="InterPro" id="IPR003838">
    <property type="entry name" value="ABC3_permease_C"/>
</dbReference>
<dbReference type="InterPro" id="IPR050250">
    <property type="entry name" value="Macrolide_Exporter_MacB"/>
</dbReference>
<evidence type="ECO:0000256" key="1">
    <source>
        <dbReference type="ARBA" id="ARBA00004651"/>
    </source>
</evidence>
<feature type="transmembrane region" description="Helical" evidence="6">
    <location>
        <begin position="419"/>
        <end position="438"/>
    </location>
</feature>
<evidence type="ECO:0000313" key="10">
    <source>
        <dbReference type="Proteomes" id="UP000294498"/>
    </source>
</evidence>
<feature type="transmembrane region" description="Helical" evidence="6">
    <location>
        <begin position="372"/>
        <end position="398"/>
    </location>
</feature>
<comment type="subcellular location">
    <subcellularLocation>
        <location evidence="1">Cell membrane</location>
        <topology evidence="1">Multi-pass membrane protein</topology>
    </subcellularLocation>
</comment>
<keyword evidence="4 6" id="KW-1133">Transmembrane helix</keyword>
<dbReference type="Pfam" id="PF02687">
    <property type="entry name" value="FtsX"/>
    <property type="match status" value="2"/>
</dbReference>
<keyword evidence="3 6" id="KW-0812">Transmembrane</keyword>
<organism evidence="9 10">
    <name type="scientific">Dinghuibacter silviterrae</name>
    <dbReference type="NCBI Taxonomy" id="1539049"/>
    <lineage>
        <taxon>Bacteria</taxon>
        <taxon>Pseudomonadati</taxon>
        <taxon>Bacteroidota</taxon>
        <taxon>Chitinophagia</taxon>
        <taxon>Chitinophagales</taxon>
        <taxon>Chitinophagaceae</taxon>
        <taxon>Dinghuibacter</taxon>
    </lineage>
</organism>
<dbReference type="PANTHER" id="PTHR30572:SF18">
    <property type="entry name" value="ABC-TYPE MACROLIDE FAMILY EXPORT SYSTEM PERMEASE COMPONENT 2"/>
    <property type="match status" value="1"/>
</dbReference>
<evidence type="ECO:0000256" key="5">
    <source>
        <dbReference type="ARBA" id="ARBA00023136"/>
    </source>
</evidence>
<dbReference type="RefSeq" id="WP_133997273.1">
    <property type="nucleotide sequence ID" value="NZ_SODV01000002.1"/>
</dbReference>
<dbReference type="GO" id="GO:0022857">
    <property type="term" value="F:transmembrane transporter activity"/>
    <property type="evidence" value="ECO:0007669"/>
    <property type="project" value="TreeGrafter"/>
</dbReference>
<dbReference type="InterPro" id="IPR025857">
    <property type="entry name" value="MacB_PCD"/>
</dbReference>
<dbReference type="EMBL" id="SODV01000002">
    <property type="protein sequence ID" value="TDW96581.1"/>
    <property type="molecule type" value="Genomic_DNA"/>
</dbReference>
<dbReference type="OrthoDB" id="5933722at2"/>
<dbReference type="Proteomes" id="UP000294498">
    <property type="component" value="Unassembled WGS sequence"/>
</dbReference>
<dbReference type="PANTHER" id="PTHR30572">
    <property type="entry name" value="MEMBRANE COMPONENT OF TRANSPORTER-RELATED"/>
    <property type="match status" value="1"/>
</dbReference>
<feature type="domain" description="ABC3 transporter permease C-terminal" evidence="7">
    <location>
        <begin position="286"/>
        <end position="401"/>
    </location>
</feature>
<evidence type="ECO:0000259" key="8">
    <source>
        <dbReference type="Pfam" id="PF12704"/>
    </source>
</evidence>
<comment type="caution">
    <text evidence="9">The sequence shown here is derived from an EMBL/GenBank/DDBJ whole genome shotgun (WGS) entry which is preliminary data.</text>
</comment>
<feature type="transmembrane region" description="Helical" evidence="6">
    <location>
        <begin position="698"/>
        <end position="726"/>
    </location>
</feature>